<name>A0A9E6RBR8_9HYPH</name>
<dbReference type="FunFam" id="1.10.10.10:FF:000001">
    <property type="entry name" value="LysR family transcriptional regulator"/>
    <property type="match status" value="1"/>
</dbReference>
<protein>
    <submittedName>
        <fullName evidence="7">LysR family transcriptional regulator</fullName>
    </submittedName>
</protein>
<evidence type="ECO:0000313" key="8">
    <source>
        <dbReference type="Proteomes" id="UP000825701"/>
    </source>
</evidence>
<sequence length="336" mass="35553">MELRHIRYFLAVAEEGSFTKAAARVGIGQPPLSLQIKDLEAEVGALLFHRLPHGAELTEAGRAFRDAVAAMPGQAEEAIRLARRASRGELGSLGLGCIASAAVNPIVSTAIRGFRRAYPDVELRLEESSSAVLAAGLREGRLGAAVIRPNRADARDLRLHLIAEDALVAALPAGHELAAQTGPLALATLANETFVITAREIGAGLYDTVVEACRQAGFEPRFGQPAPQIATLLALVAAEFGVALFPASMRQLSVAGVVFRSLERPAPKVPLTVAVLREERSELVRNFVLQAAPRPRRCAPAGEARPQARPMRRGRGSARSVAMKSRAAAGASGPLK</sequence>
<reference evidence="7" key="1">
    <citation type="submission" date="2021-08" db="EMBL/GenBank/DDBJ databases">
        <authorList>
            <person name="Zhang H."/>
            <person name="Xu M."/>
            <person name="Yu Z."/>
            <person name="Yang L."/>
            <person name="Cai Y."/>
        </authorList>
    </citation>
    <scope>NUCLEOTIDE SEQUENCE</scope>
    <source>
        <strain evidence="7">CHL1</strain>
    </source>
</reference>
<evidence type="ECO:0000313" key="7">
    <source>
        <dbReference type="EMBL" id="QZO01435.1"/>
    </source>
</evidence>
<dbReference type="SUPFAM" id="SSF46785">
    <property type="entry name" value="Winged helix' DNA-binding domain"/>
    <property type="match status" value="1"/>
</dbReference>
<organism evidence="7 8">
    <name type="scientific">Chenggangzhangella methanolivorans</name>
    <dbReference type="NCBI Taxonomy" id="1437009"/>
    <lineage>
        <taxon>Bacteria</taxon>
        <taxon>Pseudomonadati</taxon>
        <taxon>Pseudomonadota</taxon>
        <taxon>Alphaproteobacteria</taxon>
        <taxon>Hyphomicrobiales</taxon>
        <taxon>Methylopilaceae</taxon>
        <taxon>Chenggangzhangella</taxon>
    </lineage>
</organism>
<dbReference type="GO" id="GO:0003677">
    <property type="term" value="F:DNA binding"/>
    <property type="evidence" value="ECO:0007669"/>
    <property type="project" value="UniProtKB-KW"/>
</dbReference>
<keyword evidence="3" id="KW-0238">DNA-binding</keyword>
<keyword evidence="2" id="KW-0805">Transcription regulation</keyword>
<comment type="similarity">
    <text evidence="1">Belongs to the LysR transcriptional regulatory family.</text>
</comment>
<feature type="domain" description="HTH lysR-type" evidence="6">
    <location>
        <begin position="1"/>
        <end position="58"/>
    </location>
</feature>
<dbReference type="InterPro" id="IPR005119">
    <property type="entry name" value="LysR_subst-bd"/>
</dbReference>
<dbReference type="AlphaFoldDB" id="A0A9E6RBR8"/>
<dbReference type="PRINTS" id="PR00039">
    <property type="entry name" value="HTHLYSR"/>
</dbReference>
<dbReference type="InterPro" id="IPR000847">
    <property type="entry name" value="LysR_HTH_N"/>
</dbReference>
<dbReference type="GO" id="GO:0032993">
    <property type="term" value="C:protein-DNA complex"/>
    <property type="evidence" value="ECO:0007669"/>
    <property type="project" value="TreeGrafter"/>
</dbReference>
<evidence type="ECO:0000256" key="1">
    <source>
        <dbReference type="ARBA" id="ARBA00009437"/>
    </source>
</evidence>
<dbReference type="SUPFAM" id="SSF53850">
    <property type="entry name" value="Periplasmic binding protein-like II"/>
    <property type="match status" value="1"/>
</dbReference>
<dbReference type="Proteomes" id="UP000825701">
    <property type="component" value="Chromosome"/>
</dbReference>
<evidence type="ECO:0000256" key="4">
    <source>
        <dbReference type="ARBA" id="ARBA00023163"/>
    </source>
</evidence>
<dbReference type="PANTHER" id="PTHR30346:SF30">
    <property type="entry name" value="SMALL NEUTRAL PROTEASE REGULATORY PROTEIN"/>
    <property type="match status" value="1"/>
</dbReference>
<accession>A0A9E6RBR8</accession>
<keyword evidence="8" id="KW-1185">Reference proteome</keyword>
<evidence type="ECO:0000259" key="6">
    <source>
        <dbReference type="PROSITE" id="PS50931"/>
    </source>
</evidence>
<evidence type="ECO:0000256" key="5">
    <source>
        <dbReference type="SAM" id="MobiDB-lite"/>
    </source>
</evidence>
<dbReference type="Gene3D" id="3.40.190.10">
    <property type="entry name" value="Periplasmic binding protein-like II"/>
    <property type="match status" value="2"/>
</dbReference>
<gene>
    <name evidence="7" type="ORF">K6K41_08320</name>
</gene>
<dbReference type="InterPro" id="IPR036388">
    <property type="entry name" value="WH-like_DNA-bd_sf"/>
</dbReference>
<evidence type="ECO:0000256" key="2">
    <source>
        <dbReference type="ARBA" id="ARBA00023015"/>
    </source>
</evidence>
<dbReference type="GO" id="GO:0003700">
    <property type="term" value="F:DNA-binding transcription factor activity"/>
    <property type="evidence" value="ECO:0007669"/>
    <property type="project" value="InterPro"/>
</dbReference>
<dbReference type="RefSeq" id="WP_315855168.1">
    <property type="nucleotide sequence ID" value="NZ_CP081869.1"/>
</dbReference>
<evidence type="ECO:0000256" key="3">
    <source>
        <dbReference type="ARBA" id="ARBA00023125"/>
    </source>
</evidence>
<dbReference type="KEGG" id="cmet:K6K41_08320"/>
<feature type="region of interest" description="Disordered" evidence="5">
    <location>
        <begin position="296"/>
        <end position="336"/>
    </location>
</feature>
<dbReference type="PROSITE" id="PS50931">
    <property type="entry name" value="HTH_LYSR"/>
    <property type="match status" value="1"/>
</dbReference>
<dbReference type="Pfam" id="PF03466">
    <property type="entry name" value="LysR_substrate"/>
    <property type="match status" value="1"/>
</dbReference>
<dbReference type="InterPro" id="IPR036390">
    <property type="entry name" value="WH_DNA-bd_sf"/>
</dbReference>
<dbReference type="Gene3D" id="1.10.10.10">
    <property type="entry name" value="Winged helix-like DNA-binding domain superfamily/Winged helix DNA-binding domain"/>
    <property type="match status" value="1"/>
</dbReference>
<proteinExistence type="inferred from homology"/>
<dbReference type="Pfam" id="PF00126">
    <property type="entry name" value="HTH_1"/>
    <property type="match status" value="1"/>
</dbReference>
<dbReference type="EMBL" id="CP081869">
    <property type="protein sequence ID" value="QZO01435.1"/>
    <property type="molecule type" value="Genomic_DNA"/>
</dbReference>
<keyword evidence="4" id="KW-0804">Transcription</keyword>
<dbReference type="PANTHER" id="PTHR30346">
    <property type="entry name" value="TRANSCRIPTIONAL DUAL REGULATOR HCAR-RELATED"/>
    <property type="match status" value="1"/>
</dbReference>